<dbReference type="InterPro" id="IPR016039">
    <property type="entry name" value="Thiolase-like"/>
</dbReference>
<dbReference type="Pfam" id="PF16197">
    <property type="entry name" value="KAsynt_C_assoc"/>
    <property type="match status" value="1"/>
</dbReference>
<dbReference type="InterPro" id="IPR014031">
    <property type="entry name" value="Ketoacyl_synth_C"/>
</dbReference>
<organism evidence="4 5">
    <name type="scientific">Saccharothrix tamanrassetensis</name>
    <dbReference type="NCBI Taxonomy" id="1051531"/>
    <lineage>
        <taxon>Bacteria</taxon>
        <taxon>Bacillati</taxon>
        <taxon>Actinomycetota</taxon>
        <taxon>Actinomycetes</taxon>
        <taxon>Pseudonocardiales</taxon>
        <taxon>Pseudonocardiaceae</taxon>
        <taxon>Saccharothrix</taxon>
    </lineage>
</organism>
<dbReference type="Pfam" id="PF02801">
    <property type="entry name" value="Ketoacyl-synt_C"/>
    <property type="match status" value="1"/>
</dbReference>
<feature type="domain" description="Ketosynthase family 3 (KS3)" evidence="3">
    <location>
        <begin position="2"/>
        <end position="412"/>
    </location>
</feature>
<reference evidence="4 5" key="1">
    <citation type="submission" date="2020-08" db="EMBL/GenBank/DDBJ databases">
        <title>Genomic Encyclopedia of Type Strains, Phase III (KMG-III): the genomes of soil and plant-associated and newly described type strains.</title>
        <authorList>
            <person name="Whitman W."/>
        </authorList>
    </citation>
    <scope>NUCLEOTIDE SEQUENCE [LARGE SCALE GENOMIC DNA]</scope>
    <source>
        <strain evidence="4 5">CECT 8640</strain>
    </source>
</reference>
<dbReference type="GO" id="GO:0005886">
    <property type="term" value="C:plasma membrane"/>
    <property type="evidence" value="ECO:0007669"/>
    <property type="project" value="TreeGrafter"/>
</dbReference>
<dbReference type="SUPFAM" id="SSF53901">
    <property type="entry name" value="Thiolase-like"/>
    <property type="match status" value="1"/>
</dbReference>
<dbReference type="PANTHER" id="PTHR43775">
    <property type="entry name" value="FATTY ACID SYNTHASE"/>
    <property type="match status" value="1"/>
</dbReference>
<dbReference type="GO" id="GO:0071770">
    <property type="term" value="P:DIM/DIP cell wall layer assembly"/>
    <property type="evidence" value="ECO:0007669"/>
    <property type="project" value="TreeGrafter"/>
</dbReference>
<keyword evidence="2" id="KW-0597">Phosphoprotein</keyword>
<dbReference type="InterPro" id="IPR001227">
    <property type="entry name" value="Ac_transferase_dom_sf"/>
</dbReference>
<evidence type="ECO:0000313" key="4">
    <source>
        <dbReference type="EMBL" id="MBB5960723.1"/>
    </source>
</evidence>
<proteinExistence type="predicted"/>
<dbReference type="Gene3D" id="3.30.70.3290">
    <property type="match status" value="1"/>
</dbReference>
<dbReference type="InterPro" id="IPR050091">
    <property type="entry name" value="PKS_NRPS_Biosynth_Enz"/>
</dbReference>
<name>A0A841CV70_9PSEU</name>
<dbReference type="GO" id="GO:0005737">
    <property type="term" value="C:cytoplasm"/>
    <property type="evidence" value="ECO:0007669"/>
    <property type="project" value="TreeGrafter"/>
</dbReference>
<keyword evidence="5" id="KW-1185">Reference proteome</keyword>
<dbReference type="InterPro" id="IPR020841">
    <property type="entry name" value="PKS_Beta-ketoAc_synthase_dom"/>
</dbReference>
<dbReference type="RefSeq" id="WP_184699173.1">
    <property type="nucleotide sequence ID" value="NZ_JACHJN010000022.1"/>
</dbReference>
<dbReference type="InterPro" id="IPR016035">
    <property type="entry name" value="Acyl_Trfase/lysoPLipase"/>
</dbReference>
<dbReference type="AlphaFoldDB" id="A0A841CV70"/>
<keyword evidence="4" id="KW-0808">Transferase</keyword>
<keyword evidence="1" id="KW-0596">Phosphopantetheine</keyword>
<dbReference type="Pfam" id="PF00109">
    <property type="entry name" value="ketoacyl-synt"/>
    <property type="match status" value="1"/>
</dbReference>
<dbReference type="Proteomes" id="UP000547510">
    <property type="component" value="Unassembled WGS sequence"/>
</dbReference>
<comment type="caution">
    <text evidence="4">The sequence shown here is derived from an EMBL/GenBank/DDBJ whole genome shotgun (WGS) entry which is preliminary data.</text>
</comment>
<accession>A0A841CV70</accession>
<dbReference type="CDD" id="cd00833">
    <property type="entry name" value="PKS"/>
    <property type="match status" value="1"/>
</dbReference>
<dbReference type="Gene3D" id="3.40.366.10">
    <property type="entry name" value="Malonyl-Coenzyme A Acyl Carrier Protein, domain 2"/>
    <property type="match status" value="1"/>
</dbReference>
<gene>
    <name evidence="4" type="ORF">FHS29_007351</name>
</gene>
<sequence>MSGAVAIVGLACRFPGAPDADRYWANLGAGVESIRPVADAAPGVVAWAPEFDGIERFDAEFFGYTAREAEITDPQQRLFLETAWSALEHAGCDPARFPGRVGVFGGSGTNHYAHHVHSHQRLVDTVGRTQVLLGNELGFLATRVSYKLGLTGPSLSLRTACSTALVALHLACRSLRDGECEMALSGGVYLDREQQDGYRHLEGSFVSPDGHVRPFDADARGTVFGSGVGVVALKRLEDALADGDTVYAVVRGSAVNNDGAVKVGFTAPSATGQAAVISAALADAGLSPEDIDYVEAHGTGTALGDPIEVRALNLAYQERGSCLLGSVKGNVGHLDAAAGMAGLIKTVLALHHEVLPATLNHRTPNPEVDFAGGPFRVVVERTSWPRDPQRTRRAGVSAFGFGGTNAHVIVEEAPLRQRVHSRHSTHTLVLSARTPEALEEATDRLADHLDRQRPDLADTAHTLAIGRREFPHRRALTITSADPADAATALRERSSAHMTTRHTSTDSPDVVFLFTGQGSQHVGMGHDLYQTEPVYRDTVDHCAE</sequence>
<dbReference type="EMBL" id="JACHJN010000022">
    <property type="protein sequence ID" value="MBB5960723.1"/>
    <property type="molecule type" value="Genomic_DNA"/>
</dbReference>
<dbReference type="InterPro" id="IPR032821">
    <property type="entry name" value="PKS_assoc"/>
</dbReference>
<dbReference type="PANTHER" id="PTHR43775:SF37">
    <property type="entry name" value="SI:DKEY-61P9.11"/>
    <property type="match status" value="1"/>
</dbReference>
<dbReference type="PROSITE" id="PS52004">
    <property type="entry name" value="KS3_2"/>
    <property type="match status" value="1"/>
</dbReference>
<evidence type="ECO:0000259" key="3">
    <source>
        <dbReference type="PROSITE" id="PS52004"/>
    </source>
</evidence>
<dbReference type="SUPFAM" id="SSF52151">
    <property type="entry name" value="FabD/lysophospholipase-like"/>
    <property type="match status" value="1"/>
</dbReference>
<evidence type="ECO:0000256" key="2">
    <source>
        <dbReference type="ARBA" id="ARBA00022553"/>
    </source>
</evidence>
<feature type="non-terminal residue" evidence="4">
    <location>
        <position position="544"/>
    </location>
</feature>
<dbReference type="SMART" id="SM00825">
    <property type="entry name" value="PKS_KS"/>
    <property type="match status" value="1"/>
</dbReference>
<evidence type="ECO:0000313" key="5">
    <source>
        <dbReference type="Proteomes" id="UP000547510"/>
    </source>
</evidence>
<protein>
    <submittedName>
        <fullName evidence="4">Acyl transferase domain-containing protein</fullName>
    </submittedName>
</protein>
<dbReference type="GO" id="GO:0006633">
    <property type="term" value="P:fatty acid biosynthetic process"/>
    <property type="evidence" value="ECO:0007669"/>
    <property type="project" value="TreeGrafter"/>
</dbReference>
<dbReference type="Gene3D" id="3.40.47.10">
    <property type="match status" value="1"/>
</dbReference>
<dbReference type="GO" id="GO:0004312">
    <property type="term" value="F:fatty acid synthase activity"/>
    <property type="evidence" value="ECO:0007669"/>
    <property type="project" value="TreeGrafter"/>
</dbReference>
<dbReference type="InterPro" id="IPR014030">
    <property type="entry name" value="Ketoacyl_synth_N"/>
</dbReference>
<dbReference type="InterPro" id="IPR014043">
    <property type="entry name" value="Acyl_transferase_dom"/>
</dbReference>
<dbReference type="Pfam" id="PF00698">
    <property type="entry name" value="Acyl_transf_1"/>
    <property type="match status" value="1"/>
</dbReference>
<evidence type="ECO:0000256" key="1">
    <source>
        <dbReference type="ARBA" id="ARBA00022450"/>
    </source>
</evidence>